<evidence type="ECO:0000313" key="5">
    <source>
        <dbReference type="EMBL" id="RAK99600.1"/>
    </source>
</evidence>
<evidence type="ECO:0000259" key="3">
    <source>
        <dbReference type="Pfam" id="PF00144"/>
    </source>
</evidence>
<dbReference type="NCBIfam" id="NF009622">
    <property type="entry name" value="PRK13128.1"/>
    <property type="match status" value="1"/>
</dbReference>
<dbReference type="Pfam" id="PF00144">
    <property type="entry name" value="Beta-lactamase"/>
    <property type="match status" value="1"/>
</dbReference>
<sequence>MTVPNIQALLETLPASYRGPGGAVAVVKNGELVGQQVWGYADLRRRILMGPNTLMPICSITKQMLCLILKDLERNPTPEMAKRGNVSQQLADGLCEVIPRELIDTGLRLDHLHKNQSGIRDYWAMSMFWGTQPEGEFTLADDAKKALGRTKSLHYQPGTQYSYCNLNFHILARVVEHVSGKPLGELLAERLFSPAQMTTAALCPDNAHLPPPCVGYEGDETSGYIPAINRTQWAGDAGVVASLEDMVAYECYLDQAWADPQSLYREMAQDPTFEHGRPARYGYGLEHMKIGQIATIGHGGAIRGFRLHRIQAPSERLSVVVMLNHQADAAAVAGRILHEILGLPRRVPLVSIPSPSWEGYFFDPDAQLVVHVGVGRPGQVIVTYTGDSETLNLVDEGHAESGSTAATISVNHLILHRMEDGRYIHTKRIIAGQQPAEDYVGDYHCAEVDSTFHCRGGGFMLYGFFDGFLGQGPVELMRYLGDDIWLLRCARGLDAPAPGDWTVVFQRDDHGAITSVVFGCWLARKVVFVRQ</sequence>
<proteinExistence type="inferred from homology"/>
<dbReference type="InterPro" id="IPR012338">
    <property type="entry name" value="Beta-lactam/transpept-like"/>
</dbReference>
<dbReference type="SUPFAM" id="SSF50886">
    <property type="entry name" value="D-aminopeptidase, middle and C-terminal domains"/>
    <property type="match status" value="1"/>
</dbReference>
<dbReference type="OrthoDB" id="5946976at2759"/>
<dbReference type="Pfam" id="PF07930">
    <property type="entry name" value="DAP_B"/>
    <property type="match status" value="1"/>
</dbReference>
<dbReference type="GO" id="GO:0004177">
    <property type="term" value="F:aminopeptidase activity"/>
    <property type="evidence" value="ECO:0007669"/>
    <property type="project" value="UniProtKB-KW"/>
</dbReference>
<gene>
    <name evidence="5" type="ORF">BO80DRAFT_119741</name>
</gene>
<name>A0A395GVK1_9EURO</name>
<comment type="similarity">
    <text evidence="2">Belongs to the peptidase S12 family.</text>
</comment>
<evidence type="ECO:0000256" key="2">
    <source>
        <dbReference type="ARBA" id="ARBA00038215"/>
    </source>
</evidence>
<dbReference type="RefSeq" id="XP_025573928.1">
    <property type="nucleotide sequence ID" value="XM_025713477.1"/>
</dbReference>
<keyword evidence="1" id="KW-0378">Hydrolase</keyword>
<dbReference type="InterPro" id="IPR050491">
    <property type="entry name" value="AmpC-like"/>
</dbReference>
<evidence type="ECO:0000259" key="4">
    <source>
        <dbReference type="Pfam" id="PF07930"/>
    </source>
</evidence>
<dbReference type="InterPro" id="IPR012856">
    <property type="entry name" value="DAP_B_dom"/>
</dbReference>
<protein>
    <submittedName>
        <fullName evidence="5">Beta-lactamase/transpeptidase-like protein</fullName>
    </submittedName>
</protein>
<dbReference type="InterPro" id="IPR001466">
    <property type="entry name" value="Beta-lactam-related"/>
</dbReference>
<dbReference type="PANTHER" id="PTHR46825">
    <property type="entry name" value="D-ALANYL-D-ALANINE-CARBOXYPEPTIDASE/ENDOPEPTIDASE AMPH"/>
    <property type="match status" value="1"/>
</dbReference>
<dbReference type="GeneID" id="37218342"/>
<feature type="domain" description="Beta-lactamase-related" evidence="3">
    <location>
        <begin position="7"/>
        <end position="330"/>
    </location>
</feature>
<dbReference type="EMBL" id="KZ824445">
    <property type="protein sequence ID" value="RAK99600.1"/>
    <property type="molecule type" value="Genomic_DNA"/>
</dbReference>
<evidence type="ECO:0000313" key="6">
    <source>
        <dbReference type="Proteomes" id="UP000249402"/>
    </source>
</evidence>
<reference evidence="5 6" key="1">
    <citation type="submission" date="2018-02" db="EMBL/GenBank/DDBJ databases">
        <title>The genomes of Aspergillus section Nigri reveals drivers in fungal speciation.</title>
        <authorList>
            <consortium name="DOE Joint Genome Institute"/>
            <person name="Vesth T.C."/>
            <person name="Nybo J."/>
            <person name="Theobald S."/>
            <person name="Brandl J."/>
            <person name="Frisvad J.C."/>
            <person name="Nielsen K.F."/>
            <person name="Lyhne E.K."/>
            <person name="Kogle M.E."/>
            <person name="Kuo A."/>
            <person name="Riley R."/>
            <person name="Clum A."/>
            <person name="Nolan M."/>
            <person name="Lipzen A."/>
            <person name="Salamov A."/>
            <person name="Henrissat B."/>
            <person name="Wiebenga A."/>
            <person name="De vries R.P."/>
            <person name="Grigoriev I.V."/>
            <person name="Mortensen U.H."/>
            <person name="Andersen M.R."/>
            <person name="Baker S.E."/>
        </authorList>
    </citation>
    <scope>NUCLEOTIDE SEQUENCE [LARGE SCALE GENOMIC DNA]</scope>
    <source>
        <strain evidence="5 6">CBS 121593</strain>
    </source>
</reference>
<dbReference type="SUPFAM" id="SSF56601">
    <property type="entry name" value="beta-lactamase/transpeptidase-like"/>
    <property type="match status" value="1"/>
</dbReference>
<evidence type="ECO:0000256" key="1">
    <source>
        <dbReference type="ARBA" id="ARBA00022438"/>
    </source>
</evidence>
<keyword evidence="1" id="KW-0645">Protease</keyword>
<dbReference type="VEuPathDB" id="FungiDB:BO80DRAFT_119741"/>
<keyword evidence="6" id="KW-1185">Reference proteome</keyword>
<dbReference type="Gene3D" id="3.40.710.10">
    <property type="entry name" value="DD-peptidase/beta-lactamase superfamily"/>
    <property type="match status" value="1"/>
</dbReference>
<organism evidence="5 6">
    <name type="scientific">Aspergillus ibericus CBS 121593</name>
    <dbReference type="NCBI Taxonomy" id="1448316"/>
    <lineage>
        <taxon>Eukaryota</taxon>
        <taxon>Fungi</taxon>
        <taxon>Dikarya</taxon>
        <taxon>Ascomycota</taxon>
        <taxon>Pezizomycotina</taxon>
        <taxon>Eurotiomycetes</taxon>
        <taxon>Eurotiomycetidae</taxon>
        <taxon>Eurotiales</taxon>
        <taxon>Aspergillaceae</taxon>
        <taxon>Aspergillus</taxon>
        <taxon>Aspergillus subgen. Circumdati</taxon>
    </lineage>
</organism>
<dbReference type="Gene3D" id="2.40.128.50">
    <property type="match status" value="2"/>
</dbReference>
<dbReference type="InterPro" id="IPR027279">
    <property type="entry name" value="D_amino_pept/lipop_sf"/>
</dbReference>
<dbReference type="AlphaFoldDB" id="A0A395GVK1"/>
<feature type="domain" description="D-aminopeptidase" evidence="4">
    <location>
        <begin position="353"/>
        <end position="528"/>
    </location>
</feature>
<accession>A0A395GVK1</accession>
<dbReference type="Proteomes" id="UP000249402">
    <property type="component" value="Unassembled WGS sequence"/>
</dbReference>
<dbReference type="PANTHER" id="PTHR46825:SF9">
    <property type="entry name" value="BETA-LACTAMASE-RELATED DOMAIN-CONTAINING PROTEIN"/>
    <property type="match status" value="1"/>
</dbReference>
<keyword evidence="1" id="KW-0031">Aminopeptidase</keyword>